<dbReference type="SUPFAM" id="SSF47598">
    <property type="entry name" value="Ribbon-helix-helix"/>
    <property type="match status" value="1"/>
</dbReference>
<gene>
    <name evidence="1" type="ORF">DS742_16390</name>
</gene>
<proteinExistence type="predicted"/>
<organism evidence="1 2">
    <name type="scientific">Lacrimispora amygdalina</name>
    <dbReference type="NCBI Taxonomy" id="253257"/>
    <lineage>
        <taxon>Bacteria</taxon>
        <taxon>Bacillati</taxon>
        <taxon>Bacillota</taxon>
        <taxon>Clostridia</taxon>
        <taxon>Lachnospirales</taxon>
        <taxon>Lachnospiraceae</taxon>
        <taxon>Lacrimispora</taxon>
    </lineage>
</organism>
<name>A0A3E2N9Y6_9FIRM</name>
<dbReference type="GO" id="GO:0006355">
    <property type="term" value="P:regulation of DNA-templated transcription"/>
    <property type="evidence" value="ECO:0007669"/>
    <property type="project" value="InterPro"/>
</dbReference>
<protein>
    <submittedName>
        <fullName evidence="1">CopG family transcriptional regulator</fullName>
    </submittedName>
</protein>
<dbReference type="InterPro" id="IPR010985">
    <property type="entry name" value="Ribbon_hlx_hlx"/>
</dbReference>
<dbReference type="EMBL" id="QOHO01000052">
    <property type="protein sequence ID" value="RFZ77829.1"/>
    <property type="molecule type" value="Genomic_DNA"/>
</dbReference>
<dbReference type="RefSeq" id="WP_117418060.1">
    <property type="nucleotide sequence ID" value="NZ_QOHO01000052.1"/>
</dbReference>
<dbReference type="Proteomes" id="UP000260680">
    <property type="component" value="Unassembled WGS sequence"/>
</dbReference>
<comment type="caution">
    <text evidence="1">The sequence shown here is derived from an EMBL/GenBank/DDBJ whole genome shotgun (WGS) entry which is preliminary data.</text>
</comment>
<evidence type="ECO:0000313" key="2">
    <source>
        <dbReference type="Proteomes" id="UP000260680"/>
    </source>
</evidence>
<reference evidence="1 2" key="1">
    <citation type="submission" date="2018-07" db="EMBL/GenBank/DDBJ databases">
        <title>New species, Clostridium PI-S10-A1B.</title>
        <authorList>
            <person name="Krishna G."/>
            <person name="Summeta K."/>
            <person name="Shikha S."/>
            <person name="Prabhu P.B."/>
            <person name="Suresh K."/>
        </authorList>
    </citation>
    <scope>NUCLEOTIDE SEQUENCE [LARGE SCALE GENOMIC DNA]</scope>
    <source>
        <strain evidence="1 2">PI-S10-A1B</strain>
    </source>
</reference>
<sequence>MNEKFVVTPKTERSVTMTIRIETQYNQKLEEMALKSGRSRNELINMAIKFAFDHIEFIDSSSQKK</sequence>
<dbReference type="AlphaFoldDB" id="A0A3E2N9Y6"/>
<evidence type="ECO:0000313" key="1">
    <source>
        <dbReference type="EMBL" id="RFZ77829.1"/>
    </source>
</evidence>
<dbReference type="OrthoDB" id="2627741at2"/>
<accession>A0A3E2N9Y6</accession>